<dbReference type="RefSeq" id="WP_172240752.1">
    <property type="nucleotide sequence ID" value="NZ_JABFDP010000027.1"/>
</dbReference>
<comment type="caution">
    <text evidence="2">The sequence shown here is derived from an EMBL/GenBank/DDBJ whole genome shotgun (WGS) entry which is preliminary data.</text>
</comment>
<dbReference type="EMBL" id="JAFCLK010000038">
    <property type="protein sequence ID" value="MBR1140233.1"/>
    <property type="molecule type" value="Genomic_DNA"/>
</dbReference>
<dbReference type="InterPro" id="IPR052729">
    <property type="entry name" value="Acyl/Acetyltrans_Enzymes"/>
</dbReference>
<dbReference type="InterPro" id="IPR000182">
    <property type="entry name" value="GNAT_dom"/>
</dbReference>
<evidence type="ECO:0000313" key="2">
    <source>
        <dbReference type="EMBL" id="MBR1140233.1"/>
    </source>
</evidence>
<dbReference type="Gene3D" id="3.40.630.30">
    <property type="match status" value="1"/>
</dbReference>
<accession>A0ABS5GFX3</accession>
<name>A0ABS5GFX3_9BRAD</name>
<keyword evidence="3" id="KW-1185">Reference proteome</keyword>
<dbReference type="Pfam" id="PF13508">
    <property type="entry name" value="Acetyltransf_7"/>
    <property type="match status" value="1"/>
</dbReference>
<dbReference type="Pfam" id="PF18014">
    <property type="entry name" value="Acetyltransf_18"/>
    <property type="match status" value="1"/>
</dbReference>
<proteinExistence type="predicted"/>
<sequence>MMSDAVSFVAFSPDHLDAATRLSRQAGWPHRREDWQMALALSKGRVAVAADARVIGTALMTPYGSEAGTINMVIVDEAERGQGLGRQLMREVLTLAGDRRLQLVATADGLPLYEKLGFARTTEIVQHQGQLTQAVTRSDAVRAATADDITAITAIDAAAFGAERSDLVAHLASVGEFAVLERQAQAAGFAALRRFGRGLVIGPVVAFDLDDAKALVGHFLAGRENEFIRVDTGIETGLAPWLMSLGLAHVGGGIVMHRPAANDSTPQPPTSFALASQAFG</sequence>
<gene>
    <name evidence="2" type="ORF">JQ619_31195</name>
</gene>
<feature type="domain" description="N-acetyltransferase" evidence="1">
    <location>
        <begin position="6"/>
        <end position="142"/>
    </location>
</feature>
<reference evidence="3" key="1">
    <citation type="journal article" date="2021" name="ISME J.">
        <title>Evolutionary origin and ecological implication of a unique nif island in free-living Bradyrhizobium lineages.</title>
        <authorList>
            <person name="Tao J."/>
        </authorList>
    </citation>
    <scope>NUCLEOTIDE SEQUENCE [LARGE SCALE GENOMIC DNA]</scope>
    <source>
        <strain evidence="3">SZCCT0094</strain>
    </source>
</reference>
<evidence type="ECO:0000259" key="1">
    <source>
        <dbReference type="PROSITE" id="PS51186"/>
    </source>
</evidence>
<protein>
    <submittedName>
        <fullName evidence="2">GNAT family N-acetyltransferase</fullName>
    </submittedName>
</protein>
<dbReference type="CDD" id="cd04301">
    <property type="entry name" value="NAT_SF"/>
    <property type="match status" value="1"/>
</dbReference>
<organism evidence="2 3">
    <name type="scientific">Bradyrhizobium denitrificans</name>
    <dbReference type="NCBI Taxonomy" id="2734912"/>
    <lineage>
        <taxon>Bacteria</taxon>
        <taxon>Pseudomonadati</taxon>
        <taxon>Pseudomonadota</taxon>
        <taxon>Alphaproteobacteria</taxon>
        <taxon>Hyphomicrobiales</taxon>
        <taxon>Nitrobacteraceae</taxon>
        <taxon>Bradyrhizobium</taxon>
    </lineage>
</organism>
<dbReference type="SUPFAM" id="SSF55729">
    <property type="entry name" value="Acyl-CoA N-acyltransferases (Nat)"/>
    <property type="match status" value="1"/>
</dbReference>
<dbReference type="PANTHER" id="PTHR47237">
    <property type="entry name" value="SLL0310 PROTEIN"/>
    <property type="match status" value="1"/>
</dbReference>
<dbReference type="Proteomes" id="UP001314635">
    <property type="component" value="Unassembled WGS sequence"/>
</dbReference>
<dbReference type="InterPro" id="IPR041496">
    <property type="entry name" value="YitH/HolE_GNAT"/>
</dbReference>
<dbReference type="PROSITE" id="PS51186">
    <property type="entry name" value="GNAT"/>
    <property type="match status" value="1"/>
</dbReference>
<dbReference type="PANTHER" id="PTHR47237:SF2">
    <property type="entry name" value="BLL4206 PROTEIN"/>
    <property type="match status" value="1"/>
</dbReference>
<evidence type="ECO:0000313" key="3">
    <source>
        <dbReference type="Proteomes" id="UP001314635"/>
    </source>
</evidence>
<dbReference type="Gene3D" id="3.40.630.90">
    <property type="match status" value="1"/>
</dbReference>
<dbReference type="InterPro" id="IPR016181">
    <property type="entry name" value="Acyl_CoA_acyltransferase"/>
</dbReference>